<dbReference type="SUPFAM" id="SSF102462">
    <property type="entry name" value="Peptidyl-tRNA hydrolase II"/>
    <property type="match status" value="1"/>
</dbReference>
<dbReference type="NCBIfam" id="NF003314">
    <property type="entry name" value="PRK04322.1"/>
    <property type="match status" value="1"/>
</dbReference>
<comment type="catalytic activity">
    <reaction evidence="4">
        <text>an N-acyl-L-alpha-aminoacyl-tRNA + H2O = an N-acyl-L-amino acid + a tRNA + H(+)</text>
        <dbReference type="Rhea" id="RHEA:54448"/>
        <dbReference type="Rhea" id="RHEA-COMP:10123"/>
        <dbReference type="Rhea" id="RHEA-COMP:13883"/>
        <dbReference type="ChEBI" id="CHEBI:15377"/>
        <dbReference type="ChEBI" id="CHEBI:15378"/>
        <dbReference type="ChEBI" id="CHEBI:59874"/>
        <dbReference type="ChEBI" id="CHEBI:78442"/>
        <dbReference type="ChEBI" id="CHEBI:138191"/>
        <dbReference type="EC" id="3.1.1.29"/>
    </reaction>
</comment>
<accession>A0A382C0Y1</accession>
<dbReference type="InterPro" id="IPR023476">
    <property type="entry name" value="Pep_tRNA_hydro_II_dom_sf"/>
</dbReference>
<proteinExistence type="inferred from homology"/>
<protein>
    <recommendedName>
        <fullName evidence="1">peptidyl-tRNA hydrolase</fullName>
        <ecNumber evidence="1">3.1.1.29</ecNumber>
    </recommendedName>
</protein>
<evidence type="ECO:0000256" key="2">
    <source>
        <dbReference type="ARBA" id="ARBA00022801"/>
    </source>
</evidence>
<reference evidence="5" key="1">
    <citation type="submission" date="2018-05" db="EMBL/GenBank/DDBJ databases">
        <authorList>
            <person name="Lanie J.A."/>
            <person name="Ng W.-L."/>
            <person name="Kazmierczak K.M."/>
            <person name="Andrzejewski T.M."/>
            <person name="Davidsen T.M."/>
            <person name="Wayne K.J."/>
            <person name="Tettelin H."/>
            <person name="Glass J.I."/>
            <person name="Rusch D."/>
            <person name="Podicherti R."/>
            <person name="Tsui H.-C.T."/>
            <person name="Winkler M.E."/>
        </authorList>
    </citation>
    <scope>NUCLEOTIDE SEQUENCE</scope>
</reference>
<dbReference type="EC" id="3.1.1.29" evidence="1"/>
<evidence type="ECO:0000256" key="1">
    <source>
        <dbReference type="ARBA" id="ARBA00013260"/>
    </source>
</evidence>
<dbReference type="FunFam" id="3.40.1490.10:FF:000001">
    <property type="entry name" value="Peptidyl-tRNA hydrolase 2"/>
    <property type="match status" value="1"/>
</dbReference>
<keyword evidence="2" id="KW-0378">Hydrolase</keyword>
<dbReference type="GO" id="GO:0004045">
    <property type="term" value="F:peptidyl-tRNA hydrolase activity"/>
    <property type="evidence" value="ECO:0007669"/>
    <property type="project" value="UniProtKB-EC"/>
</dbReference>
<dbReference type="PANTHER" id="PTHR12649">
    <property type="entry name" value="PEPTIDYL-TRNA HYDROLASE 2"/>
    <property type="match status" value="1"/>
</dbReference>
<evidence type="ECO:0000256" key="4">
    <source>
        <dbReference type="ARBA" id="ARBA00048707"/>
    </source>
</evidence>
<name>A0A382C0Y1_9ZZZZ</name>
<dbReference type="InterPro" id="IPR002833">
    <property type="entry name" value="PTH2"/>
</dbReference>
<dbReference type="NCBIfam" id="TIGR00283">
    <property type="entry name" value="arch_pth2"/>
    <property type="match status" value="1"/>
</dbReference>
<gene>
    <name evidence="5" type="ORF">METZ01_LOCUS172590</name>
</gene>
<sequence>MARNDDSLTMVLVTRKDLTLSRGKLAAQCGHAAVECALKAARECPKQLESWRENGARKIVVEAPNLDALKRLFGAAQADDIVCYMVRDAGHTEIPTGTVTVVGLGPGPRDSIDSLTGSFGLVK</sequence>
<dbReference type="Pfam" id="PF01981">
    <property type="entry name" value="PTH2"/>
    <property type="match status" value="1"/>
</dbReference>
<dbReference type="GO" id="GO:0005829">
    <property type="term" value="C:cytosol"/>
    <property type="evidence" value="ECO:0007669"/>
    <property type="project" value="TreeGrafter"/>
</dbReference>
<organism evidence="5">
    <name type="scientific">marine metagenome</name>
    <dbReference type="NCBI Taxonomy" id="408172"/>
    <lineage>
        <taxon>unclassified sequences</taxon>
        <taxon>metagenomes</taxon>
        <taxon>ecological metagenomes</taxon>
    </lineage>
</organism>
<evidence type="ECO:0000256" key="3">
    <source>
        <dbReference type="ARBA" id="ARBA00038050"/>
    </source>
</evidence>
<dbReference type="AlphaFoldDB" id="A0A382C0Y1"/>
<evidence type="ECO:0000313" key="5">
    <source>
        <dbReference type="EMBL" id="SVB19736.1"/>
    </source>
</evidence>
<dbReference type="EMBL" id="UINC01032299">
    <property type="protein sequence ID" value="SVB19736.1"/>
    <property type="molecule type" value="Genomic_DNA"/>
</dbReference>
<dbReference type="Gene3D" id="3.40.1490.10">
    <property type="entry name" value="Bit1"/>
    <property type="match status" value="1"/>
</dbReference>
<dbReference type="PANTHER" id="PTHR12649:SF26">
    <property type="entry name" value="AMINOACYL-TRNA HYDROLASE"/>
    <property type="match status" value="1"/>
</dbReference>
<comment type="similarity">
    <text evidence="3">Belongs to the PTH2 family.</text>
</comment>